<accession>A0ABP7ZX70</accession>
<dbReference type="EMBL" id="BAAAZK010000002">
    <property type="protein sequence ID" value="GAA4172606.1"/>
    <property type="molecule type" value="Genomic_DNA"/>
</dbReference>
<dbReference type="Proteomes" id="UP001500167">
    <property type="component" value="Unassembled WGS sequence"/>
</dbReference>
<keyword evidence="3" id="KW-1185">Reference proteome</keyword>
<evidence type="ECO:0000313" key="3">
    <source>
        <dbReference type="Proteomes" id="UP001500167"/>
    </source>
</evidence>
<feature type="region of interest" description="Disordered" evidence="1">
    <location>
        <begin position="29"/>
        <end position="48"/>
    </location>
</feature>
<evidence type="ECO:0000313" key="2">
    <source>
        <dbReference type="EMBL" id="GAA4172606.1"/>
    </source>
</evidence>
<proteinExistence type="predicted"/>
<name>A0ABP7ZX70_9SPHI</name>
<organism evidence="2 3">
    <name type="scientific">Sphingobacterium ginsenosidimutans</name>
    <dbReference type="NCBI Taxonomy" id="687845"/>
    <lineage>
        <taxon>Bacteria</taxon>
        <taxon>Pseudomonadati</taxon>
        <taxon>Bacteroidota</taxon>
        <taxon>Sphingobacteriia</taxon>
        <taxon>Sphingobacteriales</taxon>
        <taxon>Sphingobacteriaceae</taxon>
        <taxon>Sphingobacterium</taxon>
    </lineage>
</organism>
<gene>
    <name evidence="2" type="ORF">GCM10022218_14470</name>
</gene>
<sequence length="190" mass="21475">MMARNRFIVSLILALCILGCQDKKTENSRSKQLENKIELNNDKPTRNTVDRTVPDTIVLSHIHKPSTVHCDLDGDNLTDTVQIVQNTKNEKYGLRFIFGNKKIEYLGMGTDILGQGFDDISWVGVFEKAPKGEIYWNNVNDDGEIITDEEVNETDKIKLVNDGIFIHQAESCGGGVIYLNKGKFAWIQQE</sequence>
<comment type="caution">
    <text evidence="2">The sequence shown here is derived from an EMBL/GenBank/DDBJ whole genome shotgun (WGS) entry which is preliminary data.</text>
</comment>
<dbReference type="RefSeq" id="WP_346085225.1">
    <property type="nucleotide sequence ID" value="NZ_BAAAZK010000002.1"/>
</dbReference>
<evidence type="ECO:0000256" key="1">
    <source>
        <dbReference type="SAM" id="MobiDB-lite"/>
    </source>
</evidence>
<protein>
    <recommendedName>
        <fullName evidence="4">Lipoprotein</fullName>
    </recommendedName>
</protein>
<evidence type="ECO:0008006" key="4">
    <source>
        <dbReference type="Google" id="ProtNLM"/>
    </source>
</evidence>
<reference evidence="3" key="1">
    <citation type="journal article" date="2019" name="Int. J. Syst. Evol. Microbiol.">
        <title>The Global Catalogue of Microorganisms (GCM) 10K type strain sequencing project: providing services to taxonomists for standard genome sequencing and annotation.</title>
        <authorList>
            <consortium name="The Broad Institute Genomics Platform"/>
            <consortium name="The Broad Institute Genome Sequencing Center for Infectious Disease"/>
            <person name="Wu L."/>
            <person name="Ma J."/>
        </authorList>
    </citation>
    <scope>NUCLEOTIDE SEQUENCE [LARGE SCALE GENOMIC DNA]</scope>
    <source>
        <strain evidence="3">JCM 16722</strain>
    </source>
</reference>